<reference evidence="1" key="1">
    <citation type="submission" date="2013-01" db="EMBL/GenBank/DDBJ databases">
        <title>Genome assembly of Mariniradius saccharolyticus AK6.</title>
        <authorList>
            <person name="Vaidya B."/>
            <person name="Khatri I."/>
            <person name="Tanuku N.R.S."/>
            <person name="Subramanian S."/>
            <person name="Pinnaka A."/>
        </authorList>
    </citation>
    <scope>NUCLEOTIDE SEQUENCE [LARGE SCALE GENOMIC DNA]</scope>
    <source>
        <strain evidence="1">AK6</strain>
    </source>
</reference>
<evidence type="ECO:0000313" key="2">
    <source>
        <dbReference type="Proteomes" id="UP000010953"/>
    </source>
</evidence>
<dbReference type="STRING" id="1239962.C943_03241"/>
<comment type="caution">
    <text evidence="1">The sequence shown here is derived from an EMBL/GenBank/DDBJ whole genome shotgun (WGS) entry which is preliminary data.</text>
</comment>
<evidence type="ECO:0000313" key="1">
    <source>
        <dbReference type="EMBL" id="EMS34919.1"/>
    </source>
</evidence>
<gene>
    <name evidence="1" type="ORF">C943_03241</name>
</gene>
<organism evidence="1 2">
    <name type="scientific">Mariniradius saccharolyticus AK6</name>
    <dbReference type="NCBI Taxonomy" id="1239962"/>
    <lineage>
        <taxon>Bacteria</taxon>
        <taxon>Pseudomonadati</taxon>
        <taxon>Bacteroidota</taxon>
        <taxon>Cytophagia</taxon>
        <taxon>Cytophagales</taxon>
        <taxon>Cyclobacteriaceae</taxon>
        <taxon>Mariniradius</taxon>
    </lineage>
</organism>
<proteinExistence type="predicted"/>
<sequence length="38" mass="4127">MFLANSSSLSAFFCMEIQESSCLIPMTPATFFTTTITG</sequence>
<dbReference type="EMBL" id="AMZY02000004">
    <property type="protein sequence ID" value="EMS34919.1"/>
    <property type="molecule type" value="Genomic_DNA"/>
</dbReference>
<name>M7XJE1_9BACT</name>
<dbReference type="Proteomes" id="UP000010953">
    <property type="component" value="Unassembled WGS sequence"/>
</dbReference>
<keyword evidence="2" id="KW-1185">Reference proteome</keyword>
<dbReference type="InParanoid" id="M7XJE1"/>
<accession>M7XJE1</accession>
<protein>
    <submittedName>
        <fullName evidence="1">Uncharacterized protein</fullName>
    </submittedName>
</protein>
<dbReference type="AlphaFoldDB" id="M7XJE1"/>